<dbReference type="SUPFAM" id="SSF55083">
    <property type="entry name" value="6-hydroxymethyl-7,8-dihydropterin pyrophosphokinase, HPPK"/>
    <property type="match status" value="1"/>
</dbReference>
<dbReference type="EC" id="2.7.6.3" evidence="3"/>
<dbReference type="EMBL" id="CP060782">
    <property type="protein sequence ID" value="QNP46959.1"/>
    <property type="molecule type" value="Genomic_DNA"/>
</dbReference>
<dbReference type="PANTHER" id="PTHR43071">
    <property type="entry name" value="2-AMINO-4-HYDROXY-6-HYDROXYMETHYLDIHYDROPTERIDINE PYROPHOSPHOKINASE"/>
    <property type="match status" value="1"/>
</dbReference>
<dbReference type="Proteomes" id="UP000516105">
    <property type="component" value="Chromosome"/>
</dbReference>
<evidence type="ECO:0000256" key="6">
    <source>
        <dbReference type="ARBA" id="ARBA00022741"/>
    </source>
</evidence>
<dbReference type="InterPro" id="IPR035907">
    <property type="entry name" value="Hppk_sf"/>
</dbReference>
<accession>A0ABX6TBL4</accession>
<organism evidence="14 15">
    <name type="scientific">Sphingomonas sediminicola</name>
    <dbReference type="NCBI Taxonomy" id="386874"/>
    <lineage>
        <taxon>Bacteria</taxon>
        <taxon>Pseudomonadati</taxon>
        <taxon>Pseudomonadota</taxon>
        <taxon>Alphaproteobacteria</taxon>
        <taxon>Sphingomonadales</taxon>
        <taxon>Sphingomonadaceae</taxon>
        <taxon>Sphingomonas</taxon>
    </lineage>
</organism>
<keyword evidence="5 14" id="KW-0808">Transferase</keyword>
<evidence type="ECO:0000256" key="9">
    <source>
        <dbReference type="ARBA" id="ARBA00022909"/>
    </source>
</evidence>
<dbReference type="PROSITE" id="PS00794">
    <property type="entry name" value="HPPK"/>
    <property type="match status" value="1"/>
</dbReference>
<sequence>MSGATQLYAIAIGSNRPHGRHGRPPQVIEAAIARLDQQFGLFDAAPIILNPAHGGAGRDFANSVALIESALEPPEVLRQLKTIEREFGRRPGRRWGSRVLDLDIIVWSGGNWSERGLSIPHKSATERSFVIGPLATIAPSWRIDGHQTAHHFAHRLARRRLAGNGARLVGPLAQSVEQLTFNQ</sequence>
<evidence type="ECO:0000256" key="4">
    <source>
        <dbReference type="ARBA" id="ARBA00016218"/>
    </source>
</evidence>
<keyword evidence="6" id="KW-0547">Nucleotide-binding</keyword>
<evidence type="ECO:0000259" key="13">
    <source>
        <dbReference type="PROSITE" id="PS00794"/>
    </source>
</evidence>
<evidence type="ECO:0000256" key="10">
    <source>
        <dbReference type="ARBA" id="ARBA00029409"/>
    </source>
</evidence>
<dbReference type="Pfam" id="PF01288">
    <property type="entry name" value="HPPK"/>
    <property type="match status" value="1"/>
</dbReference>
<feature type="domain" description="7,8-dihydro-6-hydroxymethylpterin-pyrophosphokinase" evidence="13">
    <location>
        <begin position="94"/>
        <end position="105"/>
    </location>
</feature>
<evidence type="ECO:0000256" key="12">
    <source>
        <dbReference type="ARBA" id="ARBA00033413"/>
    </source>
</evidence>
<evidence type="ECO:0000256" key="5">
    <source>
        <dbReference type="ARBA" id="ARBA00022679"/>
    </source>
</evidence>
<reference evidence="14 15" key="1">
    <citation type="submission" date="2020-08" db="EMBL/GenBank/DDBJ databases">
        <title>Genome sequence of Sphingomonas sediminicola KACC 15039T.</title>
        <authorList>
            <person name="Hyun D.-W."/>
            <person name="Bae J.-W."/>
        </authorList>
    </citation>
    <scope>NUCLEOTIDE SEQUENCE [LARGE SCALE GENOMIC DNA]</scope>
    <source>
        <strain evidence="14 15">KACC 15039</strain>
    </source>
</reference>
<evidence type="ECO:0000256" key="11">
    <source>
        <dbReference type="ARBA" id="ARBA00029766"/>
    </source>
</evidence>
<proteinExistence type="inferred from homology"/>
<dbReference type="InterPro" id="IPR000550">
    <property type="entry name" value="Hppk"/>
</dbReference>
<gene>
    <name evidence="14" type="primary">folK</name>
    <name evidence="14" type="ORF">H9L14_07725</name>
</gene>
<keyword evidence="8" id="KW-0067">ATP-binding</keyword>
<evidence type="ECO:0000256" key="3">
    <source>
        <dbReference type="ARBA" id="ARBA00013253"/>
    </source>
</evidence>
<comment type="function">
    <text evidence="10">Catalyzes the transfer of pyrophosphate from adenosine triphosphate (ATP) to 6-hydroxymethyl-7,8-dihydropterin, an enzymatic step in folate biosynthesis pathway.</text>
</comment>
<evidence type="ECO:0000256" key="1">
    <source>
        <dbReference type="ARBA" id="ARBA00005051"/>
    </source>
</evidence>
<dbReference type="PANTHER" id="PTHR43071:SF1">
    <property type="entry name" value="2-AMINO-4-HYDROXY-6-HYDROXYMETHYLDIHYDROPTERIDINE PYROPHOSPHOKINASE"/>
    <property type="match status" value="1"/>
</dbReference>
<protein>
    <recommendedName>
        <fullName evidence="4">2-amino-4-hydroxy-6-hydroxymethyldihydropteridine pyrophosphokinase</fullName>
        <ecNumber evidence="3">2.7.6.3</ecNumber>
    </recommendedName>
    <alternativeName>
        <fullName evidence="11">6-hydroxymethyl-7,8-dihydropterin pyrophosphokinase</fullName>
    </alternativeName>
    <alternativeName>
        <fullName evidence="12">7,8-dihydro-6-hydroxymethylpterin-pyrophosphokinase</fullName>
    </alternativeName>
</protein>
<keyword evidence="15" id="KW-1185">Reference proteome</keyword>
<keyword evidence="7" id="KW-0418">Kinase</keyword>
<name>A0ABX6TBL4_9SPHN</name>
<evidence type="ECO:0000256" key="7">
    <source>
        <dbReference type="ARBA" id="ARBA00022777"/>
    </source>
</evidence>
<comment type="pathway">
    <text evidence="1">Cofactor biosynthesis; tetrahydrofolate biosynthesis; 2-amino-4-hydroxy-6-hydroxymethyl-7,8-dihydropteridine diphosphate from 7,8-dihydroneopterin triphosphate: step 4/4.</text>
</comment>
<comment type="similarity">
    <text evidence="2">Belongs to the HPPK family.</text>
</comment>
<evidence type="ECO:0000313" key="14">
    <source>
        <dbReference type="EMBL" id="QNP46959.1"/>
    </source>
</evidence>
<dbReference type="Gene3D" id="3.30.70.560">
    <property type="entry name" value="7,8-Dihydro-6-hydroxymethylpterin-pyrophosphokinase HPPK"/>
    <property type="match status" value="1"/>
</dbReference>
<dbReference type="CDD" id="cd00483">
    <property type="entry name" value="HPPK"/>
    <property type="match status" value="1"/>
</dbReference>
<evidence type="ECO:0000256" key="2">
    <source>
        <dbReference type="ARBA" id="ARBA00005810"/>
    </source>
</evidence>
<dbReference type="NCBIfam" id="TIGR01498">
    <property type="entry name" value="folK"/>
    <property type="match status" value="1"/>
</dbReference>
<keyword evidence="9" id="KW-0289">Folate biosynthesis</keyword>
<evidence type="ECO:0000313" key="15">
    <source>
        <dbReference type="Proteomes" id="UP000516105"/>
    </source>
</evidence>
<dbReference type="GO" id="GO:0003848">
    <property type="term" value="F:2-amino-4-hydroxy-6-hydroxymethyldihydropteridine diphosphokinase activity"/>
    <property type="evidence" value="ECO:0007669"/>
    <property type="project" value="UniProtKB-EC"/>
</dbReference>
<evidence type="ECO:0000256" key="8">
    <source>
        <dbReference type="ARBA" id="ARBA00022840"/>
    </source>
</evidence>